<feature type="domain" description="Glycosyltransferase 2-like" evidence="5">
    <location>
        <begin position="62"/>
        <end position="228"/>
    </location>
</feature>
<proteinExistence type="inferred from homology"/>
<dbReference type="InterPro" id="IPR001173">
    <property type="entry name" value="Glyco_trans_2-like"/>
</dbReference>
<feature type="transmembrane region" description="Helical" evidence="4">
    <location>
        <begin position="20"/>
        <end position="41"/>
    </location>
</feature>
<reference evidence="6 7" key="1">
    <citation type="submission" date="2018-09" db="EMBL/GenBank/DDBJ databases">
        <title>Genomic Encyclopedia of Type Strains, Phase III (KMG-III): the genomes of soil and plant-associated and newly described type strains.</title>
        <authorList>
            <person name="Whitman W."/>
        </authorList>
    </citation>
    <scope>NUCLEOTIDE SEQUENCE [LARGE SCALE GENOMIC DNA]</scope>
    <source>
        <strain evidence="6 7">CECT 7938</strain>
    </source>
</reference>
<keyword evidence="7" id="KW-1185">Reference proteome</keyword>
<evidence type="ECO:0000313" key="6">
    <source>
        <dbReference type="EMBL" id="RKE44405.1"/>
    </source>
</evidence>
<dbReference type="Gene3D" id="3.90.550.10">
    <property type="entry name" value="Spore Coat Polysaccharide Biosynthesis Protein SpsA, Chain A"/>
    <property type="match status" value="1"/>
</dbReference>
<evidence type="ECO:0000256" key="4">
    <source>
        <dbReference type="SAM" id="Phobius"/>
    </source>
</evidence>
<evidence type="ECO:0000256" key="1">
    <source>
        <dbReference type="ARBA" id="ARBA00006739"/>
    </source>
</evidence>
<feature type="transmembrane region" description="Helical" evidence="4">
    <location>
        <begin position="356"/>
        <end position="377"/>
    </location>
</feature>
<dbReference type="PANTHER" id="PTHR43630:SF1">
    <property type="entry name" value="POLY-BETA-1,6-N-ACETYL-D-GLUCOSAMINE SYNTHASE"/>
    <property type="match status" value="1"/>
</dbReference>
<keyword evidence="4" id="KW-0812">Transmembrane</keyword>
<dbReference type="Pfam" id="PF00535">
    <property type="entry name" value="Glycos_transf_2"/>
    <property type="match status" value="1"/>
</dbReference>
<evidence type="ECO:0000313" key="7">
    <source>
        <dbReference type="Proteomes" id="UP000286246"/>
    </source>
</evidence>
<feature type="transmembrane region" description="Helical" evidence="4">
    <location>
        <begin position="305"/>
        <end position="328"/>
    </location>
</feature>
<dbReference type="EMBL" id="RAPY01000006">
    <property type="protein sequence ID" value="RKE44405.1"/>
    <property type="molecule type" value="Genomic_DNA"/>
</dbReference>
<dbReference type="PANTHER" id="PTHR43630">
    <property type="entry name" value="POLY-BETA-1,6-N-ACETYL-D-GLUCOSAMINE SYNTHASE"/>
    <property type="match status" value="1"/>
</dbReference>
<accession>A0A420AIZ9</accession>
<evidence type="ECO:0000259" key="5">
    <source>
        <dbReference type="Pfam" id="PF00535"/>
    </source>
</evidence>
<keyword evidence="4" id="KW-0472">Membrane</keyword>
<evidence type="ECO:0000256" key="2">
    <source>
        <dbReference type="ARBA" id="ARBA00022676"/>
    </source>
</evidence>
<protein>
    <submittedName>
        <fullName evidence="6">Cellulose synthase/poly-beta-1,6-N-acetylglucosamine synthase-like glycosyltransferase</fullName>
    </submittedName>
</protein>
<dbReference type="GO" id="GO:0016757">
    <property type="term" value="F:glycosyltransferase activity"/>
    <property type="evidence" value="ECO:0007669"/>
    <property type="project" value="UniProtKB-KW"/>
</dbReference>
<sequence>MRLSLWAMLDLHVFLANLPYIIFGILGLFLLAQLYYILFVYSKLSRYQIELHQTETDLPPLSVIICAHNEQDNLREFLPSILNQDYPNFEVNVVNDFSTDETPWVLQEFDEQYAHLKIVDIKEHIRLKHGKKFAVSMGIKASKYETLVFTDADCAPQSDQWLKEIASAFRPETEIVLGYSPYFKKRGLLNLLIRFETSHTAMSYLSYALKGDAYMGVGRNMAYKKDLFFRNKGFAAHMHIKSGDDDLFVNQNATAINVNIALAPAAIVYSAPKTTWKSYYKQKARHSGASTIYKKRHQRMLGTQLVSAVLFYLTLIAATIAFPTFWYVPLTAYLLRLFAQWAVFTSIYKKLEVKELIWWLPLVDFIYYFYICINGLFSRKKKKISWK</sequence>
<name>A0A420AIZ9_SPHD1</name>
<dbReference type="SUPFAM" id="SSF53448">
    <property type="entry name" value="Nucleotide-diphospho-sugar transferases"/>
    <property type="match status" value="1"/>
</dbReference>
<dbReference type="Proteomes" id="UP000286246">
    <property type="component" value="Unassembled WGS sequence"/>
</dbReference>
<dbReference type="AlphaFoldDB" id="A0A420AIZ9"/>
<dbReference type="RefSeq" id="WP_244211833.1">
    <property type="nucleotide sequence ID" value="NZ_RAPY01000006.1"/>
</dbReference>
<comment type="similarity">
    <text evidence="1">Belongs to the glycosyltransferase 2 family.</text>
</comment>
<gene>
    <name evidence="6" type="ORF">DFQ12_4875</name>
</gene>
<organism evidence="6 7">
    <name type="scientific">Sphingobacterium detergens</name>
    <dbReference type="NCBI Taxonomy" id="1145106"/>
    <lineage>
        <taxon>Bacteria</taxon>
        <taxon>Pseudomonadati</taxon>
        <taxon>Bacteroidota</taxon>
        <taxon>Sphingobacteriia</taxon>
        <taxon>Sphingobacteriales</taxon>
        <taxon>Sphingobacteriaceae</taxon>
        <taxon>Sphingobacterium</taxon>
    </lineage>
</organism>
<dbReference type="InterPro" id="IPR029044">
    <property type="entry name" value="Nucleotide-diphossugar_trans"/>
</dbReference>
<keyword evidence="2" id="KW-0328">Glycosyltransferase</keyword>
<evidence type="ECO:0000256" key="3">
    <source>
        <dbReference type="ARBA" id="ARBA00022679"/>
    </source>
</evidence>
<keyword evidence="3 6" id="KW-0808">Transferase</keyword>
<keyword evidence="4" id="KW-1133">Transmembrane helix</keyword>
<comment type="caution">
    <text evidence="6">The sequence shown here is derived from an EMBL/GenBank/DDBJ whole genome shotgun (WGS) entry which is preliminary data.</text>
</comment>